<dbReference type="Proteomes" id="UP001433268">
    <property type="component" value="Unassembled WGS sequence"/>
</dbReference>
<proteinExistence type="predicted"/>
<name>A0ABR1V6X5_9PEZI</name>
<feature type="region of interest" description="Disordered" evidence="1">
    <location>
        <begin position="263"/>
        <end position="284"/>
    </location>
</feature>
<dbReference type="GeneID" id="92051063"/>
<organism evidence="2 3">
    <name type="scientific">Apiospora hydei</name>
    <dbReference type="NCBI Taxonomy" id="1337664"/>
    <lineage>
        <taxon>Eukaryota</taxon>
        <taxon>Fungi</taxon>
        <taxon>Dikarya</taxon>
        <taxon>Ascomycota</taxon>
        <taxon>Pezizomycotina</taxon>
        <taxon>Sordariomycetes</taxon>
        <taxon>Xylariomycetidae</taxon>
        <taxon>Amphisphaeriales</taxon>
        <taxon>Apiosporaceae</taxon>
        <taxon>Apiospora</taxon>
    </lineage>
</organism>
<evidence type="ECO:0000313" key="2">
    <source>
        <dbReference type="EMBL" id="KAK8066942.1"/>
    </source>
</evidence>
<evidence type="ECO:0000313" key="3">
    <source>
        <dbReference type="Proteomes" id="UP001433268"/>
    </source>
</evidence>
<sequence>MDKLLLFPIADTDHSPRSLSKPATRGDWLPLARSKPFLTEPLDIYFIGDRRHNDCFLSLTYELSTGPQSQPRQARLLAKIYICLRQHMLGDLAGNYAHIRPHAVMYLLLSDVYFQAISSQKAMRDARDDFYALQSWIESGDTWEQAWEEAEEASFYDGRAPSLLSPERLFALLVLEHPKPEYIGIVSRLQVSWMMENRNAVDVQEGFWKGLTGNDIEAVFATERPAGVPEVDSIVDYDKLFGENFPQCCRDIRPFLPPNLSRQLQMTGRPGPRGHPRGCDAEHASPDQRVPGLLVLHHHADAPAGRCTSVVDAQVNLCRSCQPRLAQLL</sequence>
<dbReference type="EMBL" id="JAQQWN010000009">
    <property type="protein sequence ID" value="KAK8066942.1"/>
    <property type="molecule type" value="Genomic_DNA"/>
</dbReference>
<keyword evidence="3" id="KW-1185">Reference proteome</keyword>
<accession>A0ABR1V6X5</accession>
<reference evidence="2 3" key="1">
    <citation type="submission" date="2023-01" db="EMBL/GenBank/DDBJ databases">
        <title>Analysis of 21 Apiospora genomes using comparative genomics revels a genus with tremendous synthesis potential of carbohydrate active enzymes and secondary metabolites.</title>
        <authorList>
            <person name="Sorensen T."/>
        </authorList>
    </citation>
    <scope>NUCLEOTIDE SEQUENCE [LARGE SCALE GENOMIC DNA]</scope>
    <source>
        <strain evidence="2 3">CBS 114990</strain>
    </source>
</reference>
<protein>
    <submittedName>
        <fullName evidence="2">Uncharacterized protein</fullName>
    </submittedName>
</protein>
<comment type="caution">
    <text evidence="2">The sequence shown here is derived from an EMBL/GenBank/DDBJ whole genome shotgun (WGS) entry which is preliminary data.</text>
</comment>
<dbReference type="RefSeq" id="XP_066663695.1">
    <property type="nucleotide sequence ID" value="XM_066818003.1"/>
</dbReference>
<evidence type="ECO:0000256" key="1">
    <source>
        <dbReference type="SAM" id="MobiDB-lite"/>
    </source>
</evidence>
<gene>
    <name evidence="2" type="ORF">PG997_013689</name>
</gene>